<dbReference type="InterPro" id="IPR013783">
    <property type="entry name" value="Ig-like_fold"/>
</dbReference>
<dbReference type="PANTHER" id="PTHR43308:SF5">
    <property type="entry name" value="S-LAYER PROTEIN _ PEPTIDOGLYCAN ENDO-BETA-N-ACETYLGLUCOSAMINIDASE"/>
    <property type="match status" value="1"/>
</dbReference>
<name>A0A135L697_9BACI</name>
<evidence type="ECO:0000256" key="1">
    <source>
        <dbReference type="ARBA" id="ARBA00022729"/>
    </source>
</evidence>
<gene>
    <name evidence="3" type="ORF">U473_11190</name>
</gene>
<dbReference type="RefSeq" id="WP_068726347.1">
    <property type="nucleotide sequence ID" value="NZ_LSKU01000001.1"/>
</dbReference>
<organism evidence="3 4">
    <name type="scientific">Tepidibacillus decaturensis</name>
    <dbReference type="NCBI Taxonomy" id="1413211"/>
    <lineage>
        <taxon>Bacteria</taxon>
        <taxon>Bacillati</taxon>
        <taxon>Bacillota</taxon>
        <taxon>Bacilli</taxon>
        <taxon>Bacillales</taxon>
        <taxon>Bacillaceae</taxon>
        <taxon>Tepidibacillus</taxon>
    </lineage>
</organism>
<proteinExistence type="predicted"/>
<protein>
    <recommendedName>
        <fullName evidence="2">SLH domain-containing protein</fullName>
    </recommendedName>
</protein>
<feature type="domain" description="SLH" evidence="2">
    <location>
        <begin position="956"/>
        <end position="1019"/>
    </location>
</feature>
<dbReference type="Proteomes" id="UP000070352">
    <property type="component" value="Unassembled WGS sequence"/>
</dbReference>
<dbReference type="STRING" id="1413211.U473_11190"/>
<reference evidence="3 4" key="1">
    <citation type="submission" date="2016-02" db="EMBL/GenBank/DDBJ databases">
        <title>Draft Genome for Tepidibacillus decaturensis nov. sp. Strain Z9, an Anaerobic, Moderately Thermophilic and Heterotrophic Bacterium from Deep Subsurface of the Illinois Basin, USA.</title>
        <authorList>
            <person name="Dong Y."/>
            <person name="Chang J.Y."/>
            <person name="Sanford R."/>
            <person name="Fouke B.W."/>
        </authorList>
    </citation>
    <scope>NUCLEOTIDE SEQUENCE [LARGE SCALE GENOMIC DNA]</scope>
    <source>
        <strain evidence="3 4">Z9</strain>
    </source>
</reference>
<accession>A0A135L697</accession>
<keyword evidence="4" id="KW-1185">Reference proteome</keyword>
<dbReference type="AlphaFoldDB" id="A0A135L697"/>
<dbReference type="Gene3D" id="2.60.40.10">
    <property type="entry name" value="Immunoglobulins"/>
    <property type="match status" value="1"/>
</dbReference>
<comment type="caution">
    <text evidence="3">The sequence shown here is derived from an EMBL/GenBank/DDBJ whole genome shotgun (WGS) entry which is preliminary data.</text>
</comment>
<dbReference type="Pfam" id="PF00395">
    <property type="entry name" value="SLH"/>
    <property type="match status" value="3"/>
</dbReference>
<dbReference type="InterPro" id="IPR051465">
    <property type="entry name" value="Cell_Envelope_Struct_Comp"/>
</dbReference>
<dbReference type="PANTHER" id="PTHR43308">
    <property type="entry name" value="OUTER MEMBRANE PROTEIN ALPHA-RELATED"/>
    <property type="match status" value="1"/>
</dbReference>
<feature type="domain" description="SLH" evidence="2">
    <location>
        <begin position="1031"/>
        <end position="1094"/>
    </location>
</feature>
<evidence type="ECO:0000313" key="3">
    <source>
        <dbReference type="EMBL" id="KXG44518.1"/>
    </source>
</evidence>
<evidence type="ECO:0000313" key="4">
    <source>
        <dbReference type="Proteomes" id="UP000070352"/>
    </source>
</evidence>
<sequence>MNYAFKKWLSLFIALALVISLVPFTAFVKAEERAPIVITDPLGTEQQPTQVNKPTINISGSAYGVTDLGYTITQYRIDNGRLIEIKHKDGADKPDISGSNFTFNDVQLYEGLNGIKVYGIYQGQTVSDTKYVEYTNLPFITSVLYNDSQDLRQDNRITDDLTYNNNQVMLTGKVYNADSIVAVVNGVEYDGLLMKLQDEFAFTDLPLQLGKNSITIQAENQTKTYPLTLDVYYEPQGVPYILGQIDGQDLLPSMNFSTKPLTVSGDVYNFNDANDQLKVTYNGGSFIITRNDFDSQTTISGSIATNDGQTTNYTLTNEGADSFTLEFDTIKHPDINDLSFTFTLADGTTYQPQTYKLKYLNTSSNYVVSTSGLSDTATIRTLTFYITTSNTVTDLDQFINHVYVDGNGTRQTNAVPVANIDATKAPTYKVTVDLQPGDNFFEVYPAAPESENMEIYTVQYVSTPDVKITNLVNGDRIGGTDGLNIDTMIGEFINIPTTEMDNMTITVENAYGSTVYTNQSALLTIDKTNGTFSFSLTDLGVGANEITIEVTDGAVRTKTKLTLFYFKGDGPFVDITPSVSSRYTLTETDTNIFETDSRYIDLTMNFNNAKELVFYYNGQRAVYIDVQNDKVYPEATGNDIYLKLDLTNNKVVTDRSIRLNDGANTFEIEAISQDGSSKSAKIYVTRSPQPVKLIQPVLPDQKVVNSNFIEVIIEAEAEQVIIDKTEAVAEPISDSEAKQFKADVFLKNGKNKITYTVVRNGNSSKYQFEIYYAATPKEGARYKEVFTGKGKMDVFDKKVLLEFPKNTWLIEKGSSSIVDYKADEYLDFSIVNRKTGQRIIWDGDEYTFEDFNGIWDRYMKYYILPPDNTGYAGQLYWIEANGDLTNVDAGLVPNNQGEITIQFDQSIRDDAQNLLAIYHFDPEKREWVNLGGVVNTKAKTVTAPINEFGYYTVMAKRGSFNDIVKHPWAANYLQTMYSKGLMIPAERNRFGADLLTTRGELATLLVKALDIPIDAGPYDERGRPINPTFKDVSPLLDPDPEFYSYEYIETAARAGIIRGESDGLFNPDGYLTREQAATMIARAANLKITSNAERSKLNLAKMFADGESINLYAAPYIEAVIKAKVMSGSQLGDSIVFNPRSFMSRAEAATISYRLMQKLKKLPK</sequence>
<dbReference type="EMBL" id="LSKU01000001">
    <property type="protein sequence ID" value="KXG44518.1"/>
    <property type="molecule type" value="Genomic_DNA"/>
</dbReference>
<evidence type="ECO:0000259" key="2">
    <source>
        <dbReference type="PROSITE" id="PS51272"/>
    </source>
</evidence>
<dbReference type="PROSITE" id="PS51272">
    <property type="entry name" value="SLH"/>
    <property type="match status" value="3"/>
</dbReference>
<keyword evidence="1" id="KW-0732">Signal</keyword>
<dbReference type="OrthoDB" id="1805600at2"/>
<feature type="domain" description="SLH" evidence="2">
    <location>
        <begin position="1100"/>
        <end position="1164"/>
    </location>
</feature>
<dbReference type="InterPro" id="IPR001119">
    <property type="entry name" value="SLH_dom"/>
</dbReference>